<keyword evidence="2" id="KW-0812">Transmembrane</keyword>
<dbReference type="STRING" id="1618566.UR35_C0006G0028"/>
<evidence type="ECO:0000256" key="2">
    <source>
        <dbReference type="SAM" id="Phobius"/>
    </source>
</evidence>
<sequence length="170" mass="19381">MNKHQKLQLTKITCYYERKQVNNRSTNKPLLSKQAKSEYTKADNKSQRRSSTLIGAMYRTQRGVTLVGFDASSLRILGVIPLCCQKAVILMKEYKFISFSDDKKGRKQMQEAIDNLSSEGWKIDKTETVSGGWNVLKAILLGILFLPLAFFGKRKPLTKIMLSRTKKGEK</sequence>
<keyword evidence="2" id="KW-0472">Membrane</keyword>
<gene>
    <name evidence="3" type="ORF">UR35_C0006G0028</name>
</gene>
<protein>
    <submittedName>
        <fullName evidence="3">Uncharacterized protein</fullName>
    </submittedName>
</protein>
<name>A0A0F9ZKP3_9BACT</name>
<evidence type="ECO:0000313" key="4">
    <source>
        <dbReference type="Proteomes" id="UP000034778"/>
    </source>
</evidence>
<comment type="caution">
    <text evidence="3">The sequence shown here is derived from an EMBL/GenBank/DDBJ whole genome shotgun (WGS) entry which is preliminary data.</text>
</comment>
<reference evidence="3 4" key="1">
    <citation type="journal article" date="2015" name="Nature">
        <title>rRNA introns, odd ribosomes, and small enigmatic genomes across a large radiation of phyla.</title>
        <authorList>
            <person name="Brown C.T."/>
            <person name="Hug L.A."/>
            <person name="Thomas B.C."/>
            <person name="Sharon I."/>
            <person name="Castelle C.J."/>
            <person name="Singh A."/>
            <person name="Wilkins M.J."/>
            <person name="Williams K.H."/>
            <person name="Banfield J.F."/>
        </authorList>
    </citation>
    <scope>NUCLEOTIDE SEQUENCE [LARGE SCALE GENOMIC DNA]</scope>
</reference>
<evidence type="ECO:0000313" key="3">
    <source>
        <dbReference type="EMBL" id="KKP44793.1"/>
    </source>
</evidence>
<dbReference type="AlphaFoldDB" id="A0A0F9ZKP3"/>
<keyword evidence="2" id="KW-1133">Transmembrane helix</keyword>
<feature type="region of interest" description="Disordered" evidence="1">
    <location>
        <begin position="26"/>
        <end position="46"/>
    </location>
</feature>
<dbReference type="Proteomes" id="UP000034778">
    <property type="component" value="Unassembled WGS sequence"/>
</dbReference>
<accession>A0A0F9ZKP3</accession>
<proteinExistence type="predicted"/>
<evidence type="ECO:0000256" key="1">
    <source>
        <dbReference type="SAM" id="MobiDB-lite"/>
    </source>
</evidence>
<organism evidence="3 4">
    <name type="scientific">Candidatus Woesebacteria bacterium GW2011_GWB1_33_22</name>
    <dbReference type="NCBI Taxonomy" id="1618566"/>
    <lineage>
        <taxon>Bacteria</taxon>
        <taxon>Candidatus Woeseibacteriota</taxon>
    </lineage>
</organism>
<dbReference type="EMBL" id="LBOW01000006">
    <property type="protein sequence ID" value="KKP44793.1"/>
    <property type="molecule type" value="Genomic_DNA"/>
</dbReference>
<feature type="compositionally biased region" description="Basic and acidic residues" evidence="1">
    <location>
        <begin position="35"/>
        <end position="46"/>
    </location>
</feature>
<feature type="transmembrane region" description="Helical" evidence="2">
    <location>
        <begin position="132"/>
        <end position="151"/>
    </location>
</feature>